<dbReference type="AlphaFoldDB" id="A0A4C1VY57"/>
<sequence length="177" mass="19684">MYRDDPQQELLRETGIRVIISVNASRPHRLSQYSRPGGQSFGTLARDEIGKNKSFELKVSQSERRSRGPWLPYRPPATLFVYDSNVSTMRTAHAWKSQEAIKRHEFALSLCLSLSLSLSQIYCKKSHGSTTTSIGAYLPILEKVKVYPSISLMPAQIAAPRRVPSLTGCSRGAGAMT</sequence>
<evidence type="ECO:0000313" key="1">
    <source>
        <dbReference type="EMBL" id="GBP43189.1"/>
    </source>
</evidence>
<proteinExistence type="predicted"/>
<comment type="caution">
    <text evidence="1">The sequence shown here is derived from an EMBL/GenBank/DDBJ whole genome shotgun (WGS) entry which is preliminary data.</text>
</comment>
<reference evidence="1 2" key="1">
    <citation type="journal article" date="2019" name="Commun. Biol.">
        <title>The bagworm genome reveals a unique fibroin gene that provides high tensile strength.</title>
        <authorList>
            <person name="Kono N."/>
            <person name="Nakamura H."/>
            <person name="Ohtoshi R."/>
            <person name="Tomita M."/>
            <person name="Numata K."/>
            <person name="Arakawa K."/>
        </authorList>
    </citation>
    <scope>NUCLEOTIDE SEQUENCE [LARGE SCALE GENOMIC DNA]</scope>
</reference>
<gene>
    <name evidence="1" type="ORF">EVAR_26866_1</name>
</gene>
<name>A0A4C1VY57_EUMVA</name>
<protein>
    <submittedName>
        <fullName evidence="1">Uncharacterized protein</fullName>
    </submittedName>
</protein>
<dbReference type="Proteomes" id="UP000299102">
    <property type="component" value="Unassembled WGS sequence"/>
</dbReference>
<accession>A0A4C1VY57</accession>
<keyword evidence="2" id="KW-1185">Reference proteome</keyword>
<dbReference type="EMBL" id="BGZK01000431">
    <property type="protein sequence ID" value="GBP43189.1"/>
    <property type="molecule type" value="Genomic_DNA"/>
</dbReference>
<evidence type="ECO:0000313" key="2">
    <source>
        <dbReference type="Proteomes" id="UP000299102"/>
    </source>
</evidence>
<organism evidence="1 2">
    <name type="scientific">Eumeta variegata</name>
    <name type="common">Bagworm moth</name>
    <name type="synonym">Eumeta japonica</name>
    <dbReference type="NCBI Taxonomy" id="151549"/>
    <lineage>
        <taxon>Eukaryota</taxon>
        <taxon>Metazoa</taxon>
        <taxon>Ecdysozoa</taxon>
        <taxon>Arthropoda</taxon>
        <taxon>Hexapoda</taxon>
        <taxon>Insecta</taxon>
        <taxon>Pterygota</taxon>
        <taxon>Neoptera</taxon>
        <taxon>Endopterygota</taxon>
        <taxon>Lepidoptera</taxon>
        <taxon>Glossata</taxon>
        <taxon>Ditrysia</taxon>
        <taxon>Tineoidea</taxon>
        <taxon>Psychidae</taxon>
        <taxon>Oiketicinae</taxon>
        <taxon>Eumeta</taxon>
    </lineage>
</organism>